<dbReference type="InterPro" id="IPR000573">
    <property type="entry name" value="AconitaseA/IPMdHydase_ssu_swvl"/>
</dbReference>
<evidence type="ECO:0000256" key="9">
    <source>
        <dbReference type="ARBA" id="ARBA00023235"/>
    </source>
</evidence>
<accession>A0A0M7HAE7</accession>
<organism evidence="13 14">
    <name type="scientific">Bordetella pseudohinzii</name>
    <dbReference type="NCBI Taxonomy" id="1331258"/>
    <lineage>
        <taxon>Bacteria</taxon>
        <taxon>Pseudomonadati</taxon>
        <taxon>Pseudomonadota</taxon>
        <taxon>Betaproteobacteria</taxon>
        <taxon>Burkholderiales</taxon>
        <taxon>Alcaligenaceae</taxon>
        <taxon>Bordetella</taxon>
    </lineage>
</organism>
<dbReference type="SUPFAM" id="SSF52016">
    <property type="entry name" value="LeuD/IlvD-like"/>
    <property type="match status" value="1"/>
</dbReference>
<evidence type="ECO:0000256" key="11">
    <source>
        <dbReference type="ARBA" id="ARBA00023304"/>
    </source>
</evidence>
<dbReference type="Pfam" id="PF04303">
    <property type="entry name" value="PrpF"/>
    <property type="match status" value="1"/>
</dbReference>
<dbReference type="PANTHER" id="PTHR43709:SF2">
    <property type="entry name" value="DUF453 DOMAIN PROTEIN (AFU_ORTHOLOGUE AFUA_6G00360)"/>
    <property type="match status" value="1"/>
</dbReference>
<dbReference type="SUPFAM" id="SSF54506">
    <property type="entry name" value="Diaminopimelate epimerase-like"/>
    <property type="match status" value="2"/>
</dbReference>
<dbReference type="CDD" id="cd01577">
    <property type="entry name" value="IPMI_Swivel"/>
    <property type="match status" value="1"/>
</dbReference>
<dbReference type="Gene3D" id="3.10.310.10">
    <property type="entry name" value="Diaminopimelate Epimerase, Chain A, domain 1"/>
    <property type="match status" value="2"/>
</dbReference>
<dbReference type="Gene3D" id="3.20.19.10">
    <property type="entry name" value="Aconitase, domain 4"/>
    <property type="match status" value="1"/>
</dbReference>
<dbReference type="Pfam" id="PF00694">
    <property type="entry name" value="Aconitase_C"/>
    <property type="match status" value="1"/>
</dbReference>
<evidence type="ECO:0000256" key="7">
    <source>
        <dbReference type="ARBA" id="ARBA00022430"/>
    </source>
</evidence>
<keyword evidence="9 13" id="KW-0413">Isomerase</keyword>
<evidence type="ECO:0000313" key="13">
    <source>
        <dbReference type="EMBL" id="CUJ06628.1"/>
    </source>
</evidence>
<dbReference type="PANTHER" id="PTHR43709">
    <property type="entry name" value="ACONITATE ISOMERASE-RELATED"/>
    <property type="match status" value="1"/>
</dbReference>
<keyword evidence="7" id="KW-0432">Leucine biosynthesis</keyword>
<dbReference type="EC" id="4.2.1.33" evidence="6"/>
<evidence type="ECO:0000259" key="12">
    <source>
        <dbReference type="Pfam" id="PF00694"/>
    </source>
</evidence>
<evidence type="ECO:0000256" key="3">
    <source>
        <dbReference type="ARBA" id="ARBA00004729"/>
    </source>
</evidence>
<dbReference type="NCBIfam" id="NF002458">
    <property type="entry name" value="PRK01641.1"/>
    <property type="match status" value="1"/>
</dbReference>
<evidence type="ECO:0000256" key="1">
    <source>
        <dbReference type="ARBA" id="ARBA00000491"/>
    </source>
</evidence>
<evidence type="ECO:0000256" key="2">
    <source>
        <dbReference type="ARBA" id="ARBA00002695"/>
    </source>
</evidence>
<comment type="function">
    <text evidence="2">Catalyzes the isomerization between 2-isopropylmalate and 3-isopropylmalate, via the formation of 2-isopropylmaleate.</text>
</comment>
<comment type="catalytic activity">
    <reaction evidence="1">
        <text>(2R,3S)-3-isopropylmalate = (2S)-2-isopropylmalate</text>
        <dbReference type="Rhea" id="RHEA:32287"/>
        <dbReference type="ChEBI" id="CHEBI:1178"/>
        <dbReference type="ChEBI" id="CHEBI:35121"/>
        <dbReference type="EC" id="4.2.1.33"/>
    </reaction>
</comment>
<dbReference type="Proteomes" id="UP000053096">
    <property type="component" value="Unassembled WGS sequence"/>
</dbReference>
<proteinExistence type="inferred from homology"/>
<evidence type="ECO:0000256" key="4">
    <source>
        <dbReference type="ARBA" id="ARBA00007673"/>
    </source>
</evidence>
<keyword evidence="10" id="KW-0456">Lyase</keyword>
<dbReference type="InterPro" id="IPR033940">
    <property type="entry name" value="IPMI_Swivel"/>
</dbReference>
<dbReference type="EMBL" id="CYTV01000012">
    <property type="protein sequence ID" value="CUJ06628.1"/>
    <property type="molecule type" value="Genomic_DNA"/>
</dbReference>
<comment type="pathway">
    <text evidence="3">Amino-acid biosynthesis; L-leucine biosynthesis; L-leucine from 3-methyl-2-oxobutanoate: step 2/4.</text>
</comment>
<feature type="domain" description="Aconitase A/isopropylmalate dehydratase small subunit swivel" evidence="12">
    <location>
        <begin position="1"/>
        <end position="115"/>
    </location>
</feature>
<dbReference type="OrthoDB" id="9779763at2"/>
<evidence type="ECO:0000256" key="6">
    <source>
        <dbReference type="ARBA" id="ARBA00011998"/>
    </source>
</evidence>
<dbReference type="GO" id="GO:0016853">
    <property type="term" value="F:isomerase activity"/>
    <property type="evidence" value="ECO:0007669"/>
    <property type="project" value="UniProtKB-KW"/>
</dbReference>
<dbReference type="InterPro" id="IPR015928">
    <property type="entry name" value="Aconitase/3IPM_dehydase_swvl"/>
</dbReference>
<sequence length="577" mass="61651">MQPYSTVEGRAAALMRDNVDTDVIIRIERLSTLSRDALGEVVFESLQGTPDYPFMAGEPSPILLAGRNFGCGSSREGAVWALSARGVRCVIAAGFGDIFFNNCFQNGLLPIVLPEEQVHRLAAQAGPGFRVDLRAQRITAPDGSSVAFTVDPLRRAALLEGLDDIQQTLLSAADIRQWQARDQAQHPWRWPDEEIGVPCTLMRGGTSKGAFFNAEDLPPPGPRRDALLKAVMGSDDLLQIDGLGGSRLVTAKLAIVGRSSRPDADVDYTYGIVPPGRGIVVYTSNCGNISAAVGPYAIAAGLVPARDGITEVRIHNTNTRKLLIAHVPTRNGRVRVEGDFAIPGVPGQGAEIFMDYRVTTGAKTGRVLPTGSPVDTFQLEDGRRLTATLGDVANPCVFLRAADLGLDGSELPDAINANDVLLETLRELRGKAAQRIGLCADWSKAESESPALPLVVIVAPPSAYADSEGRHVPLDAMDLRARLIFYNKCHESMAGTGSMCTAAMSAIAGTLAHEAAGGGDRHRLRIGHPLGVMEVAVRLAQDGQGADAEQPRYERLGFGRTARRLIAGTAYVRREAL</sequence>
<keyword evidence="8" id="KW-0028">Amino-acid biosynthesis</keyword>
<gene>
    <name evidence="13" type="primary">mii_2</name>
    <name evidence="13" type="ORF">ERS370011_03579</name>
</gene>
<name>A0A0M7HAE7_9BORD</name>
<dbReference type="InterPro" id="IPR007400">
    <property type="entry name" value="PrpF-like"/>
</dbReference>
<protein>
    <recommendedName>
        <fullName evidence="6">3-isopropylmalate dehydratase</fullName>
        <ecNumber evidence="6">4.2.1.33</ecNumber>
    </recommendedName>
</protein>
<dbReference type="NCBIfam" id="TIGR00171">
    <property type="entry name" value="leuD"/>
    <property type="match status" value="1"/>
</dbReference>
<evidence type="ECO:0000256" key="5">
    <source>
        <dbReference type="ARBA" id="ARBA00011271"/>
    </source>
</evidence>
<dbReference type="GO" id="GO:0009316">
    <property type="term" value="C:3-isopropylmalate dehydratase complex"/>
    <property type="evidence" value="ECO:0007669"/>
    <property type="project" value="InterPro"/>
</dbReference>
<dbReference type="AlphaFoldDB" id="A0A0M7HAE7"/>
<dbReference type="RefSeq" id="WP_082149665.1">
    <property type="nucleotide sequence ID" value="NZ_CAJGUP010000192.1"/>
</dbReference>
<dbReference type="InterPro" id="IPR004431">
    <property type="entry name" value="3-IsopropMal_deHydase_ssu"/>
</dbReference>
<comment type="subunit">
    <text evidence="5">Heterodimer of LeuC and LeuD.</text>
</comment>
<evidence type="ECO:0000256" key="10">
    <source>
        <dbReference type="ARBA" id="ARBA00023239"/>
    </source>
</evidence>
<evidence type="ECO:0000313" key="14">
    <source>
        <dbReference type="Proteomes" id="UP000053096"/>
    </source>
</evidence>
<reference evidence="13 14" key="1">
    <citation type="submission" date="2015-09" db="EMBL/GenBank/DDBJ databases">
        <authorList>
            <person name="Jackson K.R."/>
            <person name="Lunt B.L."/>
            <person name="Fisher J.N.B."/>
            <person name="Gardner A.V."/>
            <person name="Bailey M.E."/>
            <person name="Deus L.M."/>
            <person name="Earl A.S."/>
            <person name="Gibby P.D."/>
            <person name="Hartmann K.A."/>
            <person name="Liu J.E."/>
            <person name="Manci A.M."/>
            <person name="Nielsen D.A."/>
            <person name="Solomon M.B."/>
            <person name="Breakwell D.P."/>
            <person name="Burnett S.H."/>
            <person name="Grose J.H."/>
        </authorList>
    </citation>
    <scope>NUCLEOTIDE SEQUENCE [LARGE SCALE GENOMIC DNA]</scope>
    <source>
        <strain evidence="13 14">2789STDY5608636</strain>
    </source>
</reference>
<keyword evidence="11" id="KW-0100">Branched-chain amino acid biosynthesis</keyword>
<dbReference type="UniPathway" id="UPA00048">
    <property type="reaction ID" value="UER00071"/>
</dbReference>
<evidence type="ECO:0000256" key="8">
    <source>
        <dbReference type="ARBA" id="ARBA00022605"/>
    </source>
</evidence>
<dbReference type="GO" id="GO:0003861">
    <property type="term" value="F:3-isopropylmalate dehydratase activity"/>
    <property type="evidence" value="ECO:0007669"/>
    <property type="project" value="UniProtKB-EC"/>
</dbReference>
<dbReference type="GO" id="GO:0009098">
    <property type="term" value="P:L-leucine biosynthetic process"/>
    <property type="evidence" value="ECO:0007669"/>
    <property type="project" value="UniProtKB-UniPathway"/>
</dbReference>
<comment type="similarity">
    <text evidence="4">Belongs to the PrpF family.</text>
</comment>